<organism evidence="3 4">
    <name type="scientific">Fulvimarina manganoxydans</name>
    <dbReference type="NCBI Taxonomy" id="937218"/>
    <lineage>
        <taxon>Bacteria</taxon>
        <taxon>Pseudomonadati</taxon>
        <taxon>Pseudomonadota</taxon>
        <taxon>Alphaproteobacteria</taxon>
        <taxon>Hyphomicrobiales</taxon>
        <taxon>Aurantimonadaceae</taxon>
        <taxon>Fulvimarina</taxon>
    </lineage>
</organism>
<sequence>MSTTLIIGIDGSKAGERALAHGKRLSRLIGDCTLLLVYVIEWSPYKFQSAEENAMRHKRREEEIEIAKMRVIEPLLSALKSEGLDADCRVRHGDAAEILNAVALEHRAEQIVVARGSESGFASRVFGTVAIKLVSSASVPVTVVS</sequence>
<dbReference type="InterPro" id="IPR006016">
    <property type="entry name" value="UspA"/>
</dbReference>
<dbReference type="PRINTS" id="PR01438">
    <property type="entry name" value="UNVRSLSTRESS"/>
</dbReference>
<keyword evidence="4" id="KW-1185">Reference proteome</keyword>
<evidence type="ECO:0000313" key="4">
    <source>
        <dbReference type="Proteomes" id="UP000192656"/>
    </source>
</evidence>
<dbReference type="STRING" id="937218.SAMN06297251_11449"/>
<dbReference type="PANTHER" id="PTHR46268:SF6">
    <property type="entry name" value="UNIVERSAL STRESS PROTEIN UP12"/>
    <property type="match status" value="1"/>
</dbReference>
<evidence type="ECO:0000313" key="3">
    <source>
        <dbReference type="EMBL" id="SMC95527.1"/>
    </source>
</evidence>
<reference evidence="3 4" key="1">
    <citation type="submission" date="2017-04" db="EMBL/GenBank/DDBJ databases">
        <authorList>
            <person name="Afonso C.L."/>
            <person name="Miller P.J."/>
            <person name="Scott M.A."/>
            <person name="Spackman E."/>
            <person name="Goraichik I."/>
            <person name="Dimitrov K.M."/>
            <person name="Suarez D.L."/>
            <person name="Swayne D.E."/>
        </authorList>
    </citation>
    <scope>NUCLEOTIDE SEQUENCE [LARGE SCALE GENOMIC DNA]</scope>
    <source>
        <strain evidence="3 4">CGMCC 1.10972</strain>
    </source>
</reference>
<dbReference type="InterPro" id="IPR014729">
    <property type="entry name" value="Rossmann-like_a/b/a_fold"/>
</dbReference>
<dbReference type="Pfam" id="PF00582">
    <property type="entry name" value="Usp"/>
    <property type="match status" value="1"/>
</dbReference>
<dbReference type="SUPFAM" id="SSF52402">
    <property type="entry name" value="Adenine nucleotide alpha hydrolases-like"/>
    <property type="match status" value="1"/>
</dbReference>
<comment type="similarity">
    <text evidence="1">Belongs to the universal stress protein A family.</text>
</comment>
<evidence type="ECO:0000259" key="2">
    <source>
        <dbReference type="Pfam" id="PF00582"/>
    </source>
</evidence>
<dbReference type="InterPro" id="IPR006015">
    <property type="entry name" value="Universal_stress_UspA"/>
</dbReference>
<dbReference type="CDD" id="cd00293">
    <property type="entry name" value="USP-like"/>
    <property type="match status" value="1"/>
</dbReference>
<gene>
    <name evidence="3" type="ORF">SAMN06297251_11449</name>
</gene>
<dbReference type="AlphaFoldDB" id="A0A1W2DDH8"/>
<protein>
    <submittedName>
        <fullName evidence="3">Nucleotide-binding universal stress protein, UspA family</fullName>
    </submittedName>
</protein>
<accession>A0A1W2DDH8</accession>
<proteinExistence type="inferred from homology"/>
<dbReference type="PANTHER" id="PTHR46268">
    <property type="entry name" value="STRESS RESPONSE PROTEIN NHAX"/>
    <property type="match status" value="1"/>
</dbReference>
<dbReference type="Proteomes" id="UP000192656">
    <property type="component" value="Unassembled WGS sequence"/>
</dbReference>
<dbReference type="Gene3D" id="3.40.50.620">
    <property type="entry name" value="HUPs"/>
    <property type="match status" value="1"/>
</dbReference>
<feature type="domain" description="UspA" evidence="2">
    <location>
        <begin position="1"/>
        <end position="144"/>
    </location>
</feature>
<dbReference type="OrthoDB" id="5186731at2"/>
<evidence type="ECO:0000256" key="1">
    <source>
        <dbReference type="ARBA" id="ARBA00008791"/>
    </source>
</evidence>
<dbReference type="RefSeq" id="WP_084411124.1">
    <property type="nucleotide sequence ID" value="NZ_FWXR01000014.1"/>
</dbReference>
<name>A0A1W2DDH8_9HYPH</name>
<dbReference type="EMBL" id="FWXR01000014">
    <property type="protein sequence ID" value="SMC95527.1"/>
    <property type="molecule type" value="Genomic_DNA"/>
</dbReference>